<dbReference type="RefSeq" id="WP_084879085.1">
    <property type="nucleotide sequence ID" value="NZ_JAGGMY010000002.1"/>
</dbReference>
<dbReference type="Gene3D" id="3.90.230.10">
    <property type="entry name" value="Creatinase/methionine aminopeptidase superfamily"/>
    <property type="match status" value="1"/>
</dbReference>
<comment type="caution">
    <text evidence="1">The sequence shown here is derived from an EMBL/GenBank/DDBJ whole genome shotgun (WGS) entry which is preliminary data.</text>
</comment>
<dbReference type="AlphaFoldDB" id="A0A1X1EKC0"/>
<keyword evidence="1" id="KW-0645">Protease</keyword>
<gene>
    <name evidence="1" type="ORF">HA50_22275</name>
</gene>
<keyword evidence="2" id="KW-1185">Reference proteome</keyword>
<dbReference type="InterPro" id="IPR036005">
    <property type="entry name" value="Creatinase/aminopeptidase-like"/>
</dbReference>
<keyword evidence="1" id="KW-0378">Hydrolase</keyword>
<proteinExistence type="predicted"/>
<dbReference type="STRING" id="55209.HA50_22275"/>
<dbReference type="InterPro" id="IPR029149">
    <property type="entry name" value="Creatin/AminoP/Spt16_N"/>
</dbReference>
<sequence length="465" mass="50487">MTQQYPYRLMKKPAPPTFPDVTTPVIPDEVMHQRLANVLAAMSAQGLEFLVIYADKEHGGNFEYLSGFIPRFEEALLVISAQGTLSWVMGNENLKLVPFARNTGNCLHAPIFSLPNQPMDGDQPLHKLLESCGITASSRTGIAGWKLFSGLSAAKQLFDVPAFVVDAVFQASGGKHNVINATGLFISPETGVRIHNSAAEVAFYEYGANLASTCLLNALDAIEVGKSEKSIGQLLAASGQPSSVISIAATGDRFTHATLYPRDKLIALGDKFSLTVGYKGGLSSRAAYVVAAADELPAEVTDYLPRVAQPYYHAVVTWLESLRCGLTGGELYQIVEHVLPKDRWHWHLNPGHLVADEEWLCSPVSSGSKAVLGSGMLLQIDIIPSVKGYGGCSIEDTVALADAQLQAEIAEAWPEVWQRMQARRQYVEDVLNIQLHPDVLLLSNTVGYLRPYLLSKSEALVKVAN</sequence>
<dbReference type="Proteomes" id="UP000193749">
    <property type="component" value="Unassembled WGS sequence"/>
</dbReference>
<dbReference type="GO" id="GO:0004177">
    <property type="term" value="F:aminopeptidase activity"/>
    <property type="evidence" value="ECO:0007669"/>
    <property type="project" value="UniProtKB-KW"/>
</dbReference>
<name>A0A1X1EKC0_PANCY</name>
<dbReference type="EMBL" id="MLJI01000002">
    <property type="protein sequence ID" value="ORM89375.1"/>
    <property type="molecule type" value="Genomic_DNA"/>
</dbReference>
<dbReference type="Gene3D" id="3.40.350.10">
    <property type="entry name" value="Creatinase/prolidase N-terminal domain"/>
    <property type="match status" value="1"/>
</dbReference>
<organism evidence="1 2">
    <name type="scientific">Pantoea cypripedii</name>
    <name type="common">Pectobacterium cypripedii</name>
    <name type="synonym">Erwinia cypripedii</name>
    <dbReference type="NCBI Taxonomy" id="55209"/>
    <lineage>
        <taxon>Bacteria</taxon>
        <taxon>Pseudomonadati</taxon>
        <taxon>Pseudomonadota</taxon>
        <taxon>Gammaproteobacteria</taxon>
        <taxon>Enterobacterales</taxon>
        <taxon>Erwiniaceae</taxon>
        <taxon>Pantoea</taxon>
    </lineage>
</organism>
<dbReference type="CDD" id="cd01066">
    <property type="entry name" value="APP_MetAP"/>
    <property type="match status" value="1"/>
</dbReference>
<keyword evidence="1" id="KW-0031">Aminopeptidase</keyword>
<dbReference type="OrthoDB" id="9778159at2"/>
<accession>A0A1X1EKC0</accession>
<dbReference type="SUPFAM" id="SSF55920">
    <property type="entry name" value="Creatinase/aminopeptidase"/>
    <property type="match status" value="1"/>
</dbReference>
<protein>
    <submittedName>
        <fullName evidence="1">Xaa-Pro aminopeptidase</fullName>
    </submittedName>
</protein>
<evidence type="ECO:0000313" key="1">
    <source>
        <dbReference type="EMBL" id="ORM89375.1"/>
    </source>
</evidence>
<evidence type="ECO:0000313" key="2">
    <source>
        <dbReference type="Proteomes" id="UP000193749"/>
    </source>
</evidence>
<dbReference type="SUPFAM" id="SSF53092">
    <property type="entry name" value="Creatinase/prolidase N-terminal domain"/>
    <property type="match status" value="1"/>
</dbReference>
<reference evidence="1 2" key="1">
    <citation type="journal article" date="2017" name="Antonie Van Leeuwenhoek">
        <title>Phylogenomic resolution of the bacterial genus Pantoea and its relationship with Erwinia and Tatumella.</title>
        <authorList>
            <person name="Palmer M."/>
            <person name="Steenkamp E.T."/>
            <person name="Coetzee M.P."/>
            <person name="Chan W.Y."/>
            <person name="van Zyl E."/>
            <person name="De Maayer P."/>
            <person name="Coutinho T.A."/>
            <person name="Blom J."/>
            <person name="Smits T.H."/>
            <person name="Duffy B."/>
            <person name="Venter S.N."/>
        </authorList>
    </citation>
    <scope>NUCLEOTIDE SEQUENCE [LARGE SCALE GENOMIC DNA]</scope>
    <source>
        <strain evidence="1 2">LMG 2657</strain>
    </source>
</reference>